<dbReference type="UniPathway" id="UPA00064">
    <property type="reaction ID" value="UER00091"/>
</dbReference>
<dbReference type="EMBL" id="FPIA01000140">
    <property type="protein sequence ID" value="SFV89287.1"/>
    <property type="molecule type" value="Genomic_DNA"/>
</dbReference>
<dbReference type="InterPro" id="IPR020826">
    <property type="entry name" value="Transketolase_BS"/>
</dbReference>
<dbReference type="SUPFAM" id="SSF52518">
    <property type="entry name" value="Thiamin diphosphate-binding fold (THDP-binding)"/>
    <property type="match status" value="2"/>
</dbReference>
<evidence type="ECO:0000256" key="3">
    <source>
        <dbReference type="ARBA" id="ARBA00004980"/>
    </source>
</evidence>
<dbReference type="SMART" id="SM00861">
    <property type="entry name" value="Transket_pyr"/>
    <property type="match status" value="1"/>
</dbReference>
<dbReference type="InterPro" id="IPR029061">
    <property type="entry name" value="THDP-binding"/>
</dbReference>
<evidence type="ECO:0000256" key="8">
    <source>
        <dbReference type="ARBA" id="ARBA00022723"/>
    </source>
</evidence>
<evidence type="ECO:0000256" key="4">
    <source>
        <dbReference type="ARBA" id="ARBA00011081"/>
    </source>
</evidence>
<dbReference type="GO" id="GO:0008661">
    <property type="term" value="F:1-deoxy-D-xylulose-5-phosphate synthase activity"/>
    <property type="evidence" value="ECO:0007669"/>
    <property type="project" value="UniProtKB-EC"/>
</dbReference>
<evidence type="ECO:0000256" key="6">
    <source>
        <dbReference type="ARBA" id="ARBA00013150"/>
    </source>
</evidence>
<protein>
    <recommendedName>
        <fullName evidence="6">1-deoxy-D-xylulose-5-phosphate synthase</fullName>
        <ecNumber evidence="6">2.2.1.7</ecNumber>
    </recommendedName>
</protein>
<keyword evidence="7 14" id="KW-0808">Transferase</keyword>
<dbReference type="Pfam" id="PF02780">
    <property type="entry name" value="Transketolase_C"/>
    <property type="match status" value="1"/>
</dbReference>
<dbReference type="GO" id="GO:0005829">
    <property type="term" value="C:cytosol"/>
    <property type="evidence" value="ECO:0007669"/>
    <property type="project" value="TreeGrafter"/>
</dbReference>
<keyword evidence="11" id="KW-0786">Thiamine pyrophosphate</keyword>
<dbReference type="PANTHER" id="PTHR43322">
    <property type="entry name" value="1-D-DEOXYXYLULOSE 5-PHOSPHATE SYNTHASE-RELATED"/>
    <property type="match status" value="1"/>
</dbReference>
<keyword evidence="9" id="KW-0460">Magnesium</keyword>
<evidence type="ECO:0000256" key="1">
    <source>
        <dbReference type="ARBA" id="ARBA00001946"/>
    </source>
</evidence>
<dbReference type="CDD" id="cd02007">
    <property type="entry name" value="TPP_DXS"/>
    <property type="match status" value="1"/>
</dbReference>
<dbReference type="AlphaFoldDB" id="A0A1W1E604"/>
<keyword evidence="8" id="KW-0479">Metal-binding</keyword>
<keyword evidence="12" id="KW-0414">Isoprene biosynthesis</keyword>
<dbReference type="Gene3D" id="3.40.50.970">
    <property type="match status" value="2"/>
</dbReference>
<evidence type="ECO:0000313" key="14">
    <source>
        <dbReference type="EMBL" id="SFV89287.1"/>
    </source>
</evidence>
<comment type="cofactor">
    <cofactor evidence="1">
        <name>Mg(2+)</name>
        <dbReference type="ChEBI" id="CHEBI:18420"/>
    </cofactor>
</comment>
<dbReference type="NCBIfam" id="TIGR00204">
    <property type="entry name" value="dxs"/>
    <property type="match status" value="1"/>
</dbReference>
<dbReference type="SUPFAM" id="SSF52922">
    <property type="entry name" value="TK C-terminal domain-like"/>
    <property type="match status" value="1"/>
</dbReference>
<accession>A0A1W1E604</accession>
<evidence type="ECO:0000256" key="2">
    <source>
        <dbReference type="ARBA" id="ARBA00001964"/>
    </source>
</evidence>
<evidence type="ECO:0000259" key="13">
    <source>
        <dbReference type="SMART" id="SM00861"/>
    </source>
</evidence>
<dbReference type="Pfam" id="PF02779">
    <property type="entry name" value="Transket_pyr"/>
    <property type="match status" value="1"/>
</dbReference>
<evidence type="ECO:0000256" key="10">
    <source>
        <dbReference type="ARBA" id="ARBA00022977"/>
    </source>
</evidence>
<evidence type="ECO:0000256" key="5">
    <source>
        <dbReference type="ARBA" id="ARBA00011738"/>
    </source>
</evidence>
<dbReference type="GO" id="GO:0019288">
    <property type="term" value="P:isopentenyl diphosphate biosynthetic process, methylerythritol 4-phosphate pathway"/>
    <property type="evidence" value="ECO:0007669"/>
    <property type="project" value="TreeGrafter"/>
</dbReference>
<comment type="similarity">
    <text evidence="4">Belongs to the transketolase family. DXPS subfamily.</text>
</comment>
<evidence type="ECO:0000256" key="11">
    <source>
        <dbReference type="ARBA" id="ARBA00023052"/>
    </source>
</evidence>
<reference evidence="14" key="1">
    <citation type="submission" date="2016-10" db="EMBL/GenBank/DDBJ databases">
        <authorList>
            <person name="de Groot N.N."/>
        </authorList>
    </citation>
    <scope>NUCLEOTIDE SEQUENCE</scope>
</reference>
<dbReference type="FunFam" id="3.40.50.970:FF:000005">
    <property type="entry name" value="1-deoxy-D-xylulose-5-phosphate synthase"/>
    <property type="match status" value="1"/>
</dbReference>
<proteinExistence type="inferred from homology"/>
<feature type="domain" description="Transketolase-like pyrimidine-binding" evidence="13">
    <location>
        <begin position="306"/>
        <end position="469"/>
    </location>
</feature>
<dbReference type="EC" id="2.2.1.7" evidence="6"/>
<dbReference type="EMBL" id="FPHZ01000229">
    <property type="protein sequence ID" value="SFV89469.1"/>
    <property type="molecule type" value="Genomic_DNA"/>
</dbReference>
<evidence type="ECO:0000256" key="9">
    <source>
        <dbReference type="ARBA" id="ARBA00022842"/>
    </source>
</evidence>
<dbReference type="InterPro" id="IPR009014">
    <property type="entry name" value="Transketo_C/PFOR_II"/>
</dbReference>
<dbReference type="InterPro" id="IPR033248">
    <property type="entry name" value="Transketolase_C"/>
</dbReference>
<dbReference type="CDD" id="cd07033">
    <property type="entry name" value="TPP_PYR_DXS_TK_like"/>
    <property type="match status" value="1"/>
</dbReference>
<dbReference type="NCBIfam" id="NF003933">
    <property type="entry name" value="PRK05444.2-2"/>
    <property type="match status" value="1"/>
</dbReference>
<dbReference type="PANTHER" id="PTHR43322:SF5">
    <property type="entry name" value="1-DEOXY-D-XYLULOSE-5-PHOSPHATE SYNTHASE, CHLOROPLASTIC"/>
    <property type="match status" value="1"/>
</dbReference>
<gene>
    <name evidence="15" type="ORF">MNB_SUP05-SYMBIONT-5-558</name>
    <name evidence="14" type="ORF">MNB_SUP05-SYMBIONT-7-345</name>
</gene>
<dbReference type="HAMAP" id="MF_00315">
    <property type="entry name" value="DXP_synth"/>
    <property type="match status" value="1"/>
</dbReference>
<dbReference type="InterPro" id="IPR005477">
    <property type="entry name" value="Dxylulose-5-P_synthase"/>
</dbReference>
<comment type="cofactor">
    <cofactor evidence="2">
        <name>thiamine diphosphate</name>
        <dbReference type="ChEBI" id="CHEBI:58937"/>
    </cofactor>
</comment>
<dbReference type="GO" id="GO:0009228">
    <property type="term" value="P:thiamine biosynthetic process"/>
    <property type="evidence" value="ECO:0007669"/>
    <property type="project" value="UniProtKB-KW"/>
</dbReference>
<organism evidence="14">
    <name type="scientific">hydrothermal vent metagenome</name>
    <dbReference type="NCBI Taxonomy" id="652676"/>
    <lineage>
        <taxon>unclassified sequences</taxon>
        <taxon>metagenomes</taxon>
        <taxon>ecological metagenomes</taxon>
    </lineage>
</organism>
<evidence type="ECO:0000256" key="12">
    <source>
        <dbReference type="ARBA" id="ARBA00023229"/>
    </source>
</evidence>
<evidence type="ECO:0000256" key="7">
    <source>
        <dbReference type="ARBA" id="ARBA00022679"/>
    </source>
</evidence>
<dbReference type="PROSITE" id="PS00802">
    <property type="entry name" value="TRANSKETOLASE_2"/>
    <property type="match status" value="1"/>
</dbReference>
<dbReference type="InterPro" id="IPR005475">
    <property type="entry name" value="Transketolase-like_Pyr-bd"/>
</dbReference>
<dbReference type="FunFam" id="3.40.50.920:FF:000002">
    <property type="entry name" value="1-deoxy-D-xylulose-5-phosphate synthase"/>
    <property type="match status" value="1"/>
</dbReference>
<evidence type="ECO:0000313" key="15">
    <source>
        <dbReference type="EMBL" id="SFV89469.1"/>
    </source>
</evidence>
<dbReference type="Gene3D" id="3.40.50.920">
    <property type="match status" value="1"/>
</dbReference>
<name>A0A1W1E604_9ZZZZ</name>
<dbReference type="GO" id="GO:0016114">
    <property type="term" value="P:terpenoid biosynthetic process"/>
    <property type="evidence" value="ECO:0007669"/>
    <property type="project" value="InterPro"/>
</dbReference>
<dbReference type="Pfam" id="PF13292">
    <property type="entry name" value="DXP_synthase_N"/>
    <property type="match status" value="1"/>
</dbReference>
<keyword evidence="10" id="KW-0784">Thiamine biosynthesis</keyword>
<dbReference type="GO" id="GO:0046872">
    <property type="term" value="F:metal ion binding"/>
    <property type="evidence" value="ECO:0007669"/>
    <property type="project" value="UniProtKB-KW"/>
</dbReference>
<comment type="subunit">
    <text evidence="5">Homodimer.</text>
</comment>
<comment type="pathway">
    <text evidence="3">Metabolic intermediate biosynthesis; 1-deoxy-D-xylulose 5-phosphate biosynthesis; 1-deoxy-D-xylulose 5-phosphate from D-glyceraldehyde 3-phosphate and pyruvate: step 1/1.</text>
</comment>
<sequence length="602" mass="65606">MLDSVNYPEDIKQLDLIQLQSLADEIRAFLIRTVQKTGGHLAPNLGTVEMSIAIHYVFDTPKDSFVFDVGHQAYTHKILTGRKDKMGTLRQKEGLSGFTKRSESVYDSFGAGHSSTSISAALGIAIGNGINHNGHKSIAVIGDGALTGGMSFEALNHAGDSDADLLIILNDNDMSISKNVGAMSKYLTKLISGKVYSTMRNKSLNILDRMPRMREFAKRSEEHLKGMVLPSTLFEELGLDYYGPIDGHDLSTLIKTLQNLKVQNKPRLLHIITKKGYGLNSAENDPCKFHGIAPATDGVNSAVALDSYSTVFGRWLVNVATVNKQLIAITPAMCTGSGMSEFEQKFPEQYFDVGIAEQHAITFAGGLATQGLKPVVAIYSTFLQRGYDQLIHDIALQNLNVIFAIDRAGLVGADGATHAGCFDLSFLRCIPNLTIMIPSNGFEMFQMFNAAFKMDSPVCIRYPRGSANVEHYETQETIEIGKANVLLEGSKTAIFAYGNFVKTALEAGKELGATVIDMRFVKPLDKALISKMANTHQQLISIEDNAISGGGGSAISEYLHQQKINTPLQILGLADNFTEQGSQEELYQQYGLTAKDIIDIAL</sequence>